<gene>
    <name evidence="3" type="ORF">WJX84_012309</name>
</gene>
<keyword evidence="4" id="KW-1185">Reference proteome</keyword>
<dbReference type="EMBL" id="JALJOV010000159">
    <property type="protein sequence ID" value="KAK9866481.1"/>
    <property type="molecule type" value="Genomic_DNA"/>
</dbReference>
<feature type="coiled-coil region" evidence="1">
    <location>
        <begin position="164"/>
        <end position="216"/>
    </location>
</feature>
<dbReference type="AlphaFoldDB" id="A0AAW1TC03"/>
<organism evidence="3 4">
    <name type="scientific">Apatococcus fuscideae</name>
    <dbReference type="NCBI Taxonomy" id="2026836"/>
    <lineage>
        <taxon>Eukaryota</taxon>
        <taxon>Viridiplantae</taxon>
        <taxon>Chlorophyta</taxon>
        <taxon>core chlorophytes</taxon>
        <taxon>Trebouxiophyceae</taxon>
        <taxon>Chlorellales</taxon>
        <taxon>Chlorellaceae</taxon>
        <taxon>Apatococcus</taxon>
    </lineage>
</organism>
<accession>A0AAW1TC03</accession>
<keyword evidence="2" id="KW-0472">Membrane</keyword>
<evidence type="ECO:0000313" key="3">
    <source>
        <dbReference type="EMBL" id="KAK9866481.1"/>
    </source>
</evidence>
<evidence type="ECO:0000256" key="2">
    <source>
        <dbReference type="SAM" id="Phobius"/>
    </source>
</evidence>
<protein>
    <submittedName>
        <fullName evidence="3">Uncharacterized protein</fullName>
    </submittedName>
</protein>
<proteinExistence type="predicted"/>
<sequence>MPPRRQRRTPLPAKQPGRVIKVRDADHWQQLLQKNGGKPIVLVWTQEDAASQRLRAYLSTKAREPASLKFTFADARKEALQDMAKAHGLSSTALVVQIWKEGELAEQMELKSSYDLEAVLDRHAVRKESGRRWPGNALAIGILGLGVVAAGVLGIRHLQQNNSYESVVARLQQTQKDIREIQRSRSTAKMKRKADQKRLQHRLEQLKVVEQDLEKRLERLKPSKPIAAPLSARRFMNESDSDED</sequence>
<dbReference type="Proteomes" id="UP001485043">
    <property type="component" value="Unassembled WGS sequence"/>
</dbReference>
<keyword evidence="1" id="KW-0175">Coiled coil</keyword>
<name>A0AAW1TC03_9CHLO</name>
<evidence type="ECO:0000313" key="4">
    <source>
        <dbReference type="Proteomes" id="UP001485043"/>
    </source>
</evidence>
<feature type="transmembrane region" description="Helical" evidence="2">
    <location>
        <begin position="136"/>
        <end position="155"/>
    </location>
</feature>
<evidence type="ECO:0000256" key="1">
    <source>
        <dbReference type="SAM" id="Coils"/>
    </source>
</evidence>
<keyword evidence="2" id="KW-0812">Transmembrane</keyword>
<keyword evidence="2" id="KW-1133">Transmembrane helix</keyword>
<comment type="caution">
    <text evidence="3">The sequence shown here is derived from an EMBL/GenBank/DDBJ whole genome shotgun (WGS) entry which is preliminary data.</text>
</comment>
<reference evidence="3 4" key="1">
    <citation type="journal article" date="2024" name="Nat. Commun.">
        <title>Phylogenomics reveals the evolutionary origins of lichenization in chlorophyte algae.</title>
        <authorList>
            <person name="Puginier C."/>
            <person name="Libourel C."/>
            <person name="Otte J."/>
            <person name="Skaloud P."/>
            <person name="Haon M."/>
            <person name="Grisel S."/>
            <person name="Petersen M."/>
            <person name="Berrin J.G."/>
            <person name="Delaux P.M."/>
            <person name="Dal Grande F."/>
            <person name="Keller J."/>
        </authorList>
    </citation>
    <scope>NUCLEOTIDE SEQUENCE [LARGE SCALE GENOMIC DNA]</scope>
    <source>
        <strain evidence="3 4">SAG 2523</strain>
    </source>
</reference>